<evidence type="ECO:0000313" key="3">
    <source>
        <dbReference type="Proteomes" id="UP000189674"/>
    </source>
</evidence>
<name>A0A1U9NKZ1_9BACT</name>
<keyword evidence="3" id="KW-1185">Reference proteome</keyword>
<dbReference type="KEGG" id="alus:STSP2_01649"/>
<dbReference type="AlphaFoldDB" id="A0A1U9NKZ1"/>
<feature type="chain" id="PRO_5010725569" evidence="1">
    <location>
        <begin position="21"/>
        <end position="312"/>
    </location>
</feature>
<proteinExistence type="predicted"/>
<evidence type="ECO:0000256" key="1">
    <source>
        <dbReference type="SAM" id="SignalP"/>
    </source>
</evidence>
<accession>A0A1U9NKZ1</accession>
<evidence type="ECO:0000313" key="2">
    <source>
        <dbReference type="EMBL" id="AQT68485.1"/>
    </source>
</evidence>
<organism evidence="2 3">
    <name type="scientific">Anaerohalosphaera lusitana</name>
    <dbReference type="NCBI Taxonomy" id="1936003"/>
    <lineage>
        <taxon>Bacteria</taxon>
        <taxon>Pseudomonadati</taxon>
        <taxon>Planctomycetota</taxon>
        <taxon>Phycisphaerae</taxon>
        <taxon>Sedimentisphaerales</taxon>
        <taxon>Anaerohalosphaeraceae</taxon>
        <taxon>Anaerohalosphaera</taxon>
    </lineage>
</organism>
<keyword evidence="1" id="KW-0732">Signal</keyword>
<dbReference type="EMBL" id="CP019791">
    <property type="protein sequence ID" value="AQT68485.1"/>
    <property type="molecule type" value="Genomic_DNA"/>
</dbReference>
<feature type="signal peptide" evidence="1">
    <location>
        <begin position="1"/>
        <end position="20"/>
    </location>
</feature>
<protein>
    <submittedName>
        <fullName evidence="2">Uncharacterized protein</fullName>
    </submittedName>
</protein>
<dbReference type="Proteomes" id="UP000189674">
    <property type="component" value="Chromosome"/>
</dbReference>
<dbReference type="STRING" id="1936003.STSP2_01649"/>
<reference evidence="3" key="1">
    <citation type="submission" date="2017-02" db="EMBL/GenBank/DDBJ databases">
        <title>Comparative genomics and description of representatives of a novel lineage of planctomycetes thriving in anoxic sediments.</title>
        <authorList>
            <person name="Spring S."/>
            <person name="Bunk B."/>
            <person name="Sproer C."/>
        </authorList>
    </citation>
    <scope>NUCLEOTIDE SEQUENCE [LARGE SCALE GENOMIC DNA]</scope>
    <source>
        <strain evidence="3">ST-NAGAB-D1</strain>
    </source>
</reference>
<sequence precursor="true">MRKIITASLIVAIFSGFAFAGPVNMKVINKDAKVAMHVDMEKVRASDLGKLVMAEAENIEKPAEFLEFEKAIGGQLLQQTDGITVYGSTPEMDDAVALVKGRFDNSKIENYLKTIPAQGEEYTNSKVYARVEGKDIPAVGLMNKLAIIGDSTAYVQKAIDVVNAGSGVGSSDKFSVLKSLDQNTLFAVECDDASVFSSAAGEGPQPAKMVKKLSAVGSEKDGNFALNVNLETFDDKQAKQVQQSIQMMMMFMTMGQEQPDPELMTLVQSIKVNSAGSKVAIDFEYPSEKLFNLFKDGNPLKTNMPQPQSQGN</sequence>
<dbReference type="RefSeq" id="WP_146661521.1">
    <property type="nucleotide sequence ID" value="NZ_CP019791.1"/>
</dbReference>
<gene>
    <name evidence="2" type="ORF">STSP2_01649</name>
</gene>